<dbReference type="InterPro" id="IPR015882">
    <property type="entry name" value="HEX_bac_N"/>
</dbReference>
<dbReference type="AlphaFoldDB" id="A0A926F6J0"/>
<dbReference type="PANTHER" id="PTHR22600">
    <property type="entry name" value="BETA-HEXOSAMINIDASE"/>
    <property type="match status" value="1"/>
</dbReference>
<dbReference type="Proteomes" id="UP000651085">
    <property type="component" value="Unassembled WGS sequence"/>
</dbReference>
<sequence>MKIHINTLVLFLLCCLVGGCTDNNTRSVVVPVIPIPQKSEISQGIFSFSTATKLYKDKEFSDAVVTQFADKFSKSAGLVLQRVNESSEADIVFSIDSDIPTEAYKLSIVSDKINVIASDDRGLFYAIQTINQLLPPEIDSPQLVKNIKWTIPTLEIEDKPRFEYRGLMLDVSRYFVPKETVLKIINAAAMLKINKLHFHLVDDQGWRLEIKKYPKLTEVGAWRVYRDEPFPLRKNPTGPGEATPVGGYYTQEDIKEIVAFAADRQVEVIPEIEMPAHTNSSLAAYPQFACSVIDHYIAVLPGMGGRNSNVVYCAGNDSVYTFLEDVTDEVMSLFPSKYIHIGGDEANKESWKKCPKCQRRMRAEGYTDEEDLQGYFMNRICKYIQGKGRQVIGWDEWTNSWVPDDAVIFGWQGLGEAGYKAAQQGHRFVMTPSNILYLNYYQGPQWFEPRTYFGNNTLKNVYDYEPVQPEWDKASAEKLMGVQGSMWAEFMDSPKSVEYMVFPRIAALADIAWAQKDIKDWQGFLNRLDVLCRHWEYMNINYSHSMYNLDHLVRPEQGKLKVALSCIRPDVEIRYTMDDADPTSSSVLYKDSVMITGENTIRAAAFKDGERVGEVLTLNLEWNKATAKKVINDNPNVYMLTNGVEGTDKHTDFEWCGWYDQDVSFVLDLGQKEDFNKIEIGHVVNYGMGVHYPASITVLVSDDNVDFHEIGKKEYSRDEIYKYGIFRDKIGFEQLNAAGRFIRFDIESPGKTPDFHHRAGQGAWLYFDEIKVF</sequence>
<keyword evidence="4" id="KW-0378">Hydrolase</keyword>
<dbReference type="Pfam" id="PF02838">
    <property type="entry name" value="Glyco_hydro_20b"/>
    <property type="match status" value="1"/>
</dbReference>
<dbReference type="CDD" id="cd06563">
    <property type="entry name" value="GH20_chitobiase-like"/>
    <property type="match status" value="1"/>
</dbReference>
<dbReference type="InterPro" id="IPR025705">
    <property type="entry name" value="Beta_hexosaminidase_sua/sub"/>
</dbReference>
<dbReference type="Pfam" id="PF13287">
    <property type="entry name" value="Fn3_assoc"/>
    <property type="match status" value="1"/>
</dbReference>
<evidence type="ECO:0000259" key="8">
    <source>
        <dbReference type="Pfam" id="PF00754"/>
    </source>
</evidence>
<dbReference type="Gene3D" id="3.20.20.80">
    <property type="entry name" value="Glycosidases"/>
    <property type="match status" value="1"/>
</dbReference>
<dbReference type="RefSeq" id="WP_262434948.1">
    <property type="nucleotide sequence ID" value="NZ_JACRTF010000001.1"/>
</dbReference>
<proteinExistence type="inferred from homology"/>
<reference evidence="10" key="1">
    <citation type="submission" date="2020-08" db="EMBL/GenBank/DDBJ databases">
        <title>Genome public.</title>
        <authorList>
            <person name="Liu C."/>
            <person name="Sun Q."/>
        </authorList>
    </citation>
    <scope>NUCLEOTIDE SEQUENCE</scope>
    <source>
        <strain evidence="10">N12</strain>
    </source>
</reference>
<evidence type="ECO:0000256" key="5">
    <source>
        <dbReference type="ARBA" id="ARBA00023295"/>
    </source>
</evidence>
<comment type="caution">
    <text evidence="10">The sequence shown here is derived from an EMBL/GenBank/DDBJ whole genome shotgun (WGS) entry which is preliminary data.</text>
</comment>
<protein>
    <recommendedName>
        <fullName evidence="3">beta-N-acetylhexosaminidase</fullName>
        <ecNumber evidence="3">3.2.1.52</ecNumber>
    </recommendedName>
</protein>
<dbReference type="SUPFAM" id="SSF51445">
    <property type="entry name" value="(Trans)glycosidases"/>
    <property type="match status" value="1"/>
</dbReference>
<comment type="catalytic activity">
    <reaction evidence="1">
        <text>Hydrolysis of terminal non-reducing N-acetyl-D-hexosamine residues in N-acetyl-beta-D-hexosaminides.</text>
        <dbReference type="EC" id="3.2.1.52"/>
    </reaction>
</comment>
<dbReference type="EC" id="3.2.1.52" evidence="3"/>
<dbReference type="GO" id="GO:0016020">
    <property type="term" value="C:membrane"/>
    <property type="evidence" value="ECO:0007669"/>
    <property type="project" value="TreeGrafter"/>
</dbReference>
<accession>A0A926F6J0</accession>
<feature type="domain" description="Beta-hexosaminidase bacterial type N-terminal" evidence="9">
    <location>
        <begin position="31"/>
        <end position="158"/>
    </location>
</feature>
<evidence type="ECO:0000256" key="1">
    <source>
        <dbReference type="ARBA" id="ARBA00001231"/>
    </source>
</evidence>
<feature type="domain" description="F5/8 type C" evidence="8">
    <location>
        <begin position="647"/>
        <end position="752"/>
    </location>
</feature>
<evidence type="ECO:0000256" key="4">
    <source>
        <dbReference type="ARBA" id="ARBA00022801"/>
    </source>
</evidence>
<dbReference type="Gene3D" id="2.60.120.260">
    <property type="entry name" value="Galactose-binding domain-like"/>
    <property type="match status" value="1"/>
</dbReference>
<keyword evidence="5" id="KW-0326">Glycosidase</keyword>
<name>A0A926F6J0_9BACT</name>
<gene>
    <name evidence="10" type="ORF">H8744_11390</name>
</gene>
<feature type="domain" description="Glycoside hydrolase family 20 catalytic" evidence="7">
    <location>
        <begin position="162"/>
        <end position="515"/>
    </location>
</feature>
<dbReference type="Gene3D" id="3.30.379.10">
    <property type="entry name" value="Chitobiase/beta-hexosaminidase domain 2-like"/>
    <property type="match status" value="1"/>
</dbReference>
<evidence type="ECO:0000313" key="11">
    <source>
        <dbReference type="Proteomes" id="UP000651085"/>
    </source>
</evidence>
<dbReference type="InterPro" id="IPR026876">
    <property type="entry name" value="Fn3_assoc_repeat"/>
</dbReference>
<feature type="active site" description="Proton donor" evidence="6">
    <location>
        <position position="345"/>
    </location>
</feature>
<comment type="similarity">
    <text evidence="2">Belongs to the glycosyl hydrolase 20 family.</text>
</comment>
<evidence type="ECO:0000259" key="9">
    <source>
        <dbReference type="Pfam" id="PF02838"/>
    </source>
</evidence>
<dbReference type="GO" id="GO:0004563">
    <property type="term" value="F:beta-N-acetylhexosaminidase activity"/>
    <property type="evidence" value="ECO:0007669"/>
    <property type="project" value="UniProtKB-EC"/>
</dbReference>
<evidence type="ECO:0000256" key="2">
    <source>
        <dbReference type="ARBA" id="ARBA00006285"/>
    </source>
</evidence>
<dbReference type="InterPro" id="IPR015883">
    <property type="entry name" value="Glyco_hydro_20_cat"/>
</dbReference>
<dbReference type="EMBL" id="JACRTF010000001">
    <property type="protein sequence ID" value="MBC8593837.1"/>
    <property type="molecule type" value="Genomic_DNA"/>
</dbReference>
<dbReference type="GO" id="GO:0005975">
    <property type="term" value="P:carbohydrate metabolic process"/>
    <property type="evidence" value="ECO:0007669"/>
    <property type="project" value="InterPro"/>
</dbReference>
<evidence type="ECO:0000313" key="10">
    <source>
        <dbReference type="EMBL" id="MBC8593837.1"/>
    </source>
</evidence>
<dbReference type="PRINTS" id="PR00738">
    <property type="entry name" value="GLHYDRLASE20"/>
</dbReference>
<evidence type="ECO:0000259" key="7">
    <source>
        <dbReference type="Pfam" id="PF00728"/>
    </source>
</evidence>
<organism evidence="10 11">
    <name type="scientific">Jilunia laotingensis</name>
    <dbReference type="NCBI Taxonomy" id="2763675"/>
    <lineage>
        <taxon>Bacteria</taxon>
        <taxon>Pseudomonadati</taxon>
        <taxon>Bacteroidota</taxon>
        <taxon>Bacteroidia</taxon>
        <taxon>Bacteroidales</taxon>
        <taxon>Bacteroidaceae</taxon>
        <taxon>Jilunia</taxon>
    </lineage>
</organism>
<dbReference type="InterPro" id="IPR017853">
    <property type="entry name" value="GH"/>
</dbReference>
<dbReference type="SUPFAM" id="SSF55545">
    <property type="entry name" value="beta-N-acetylhexosaminidase-like domain"/>
    <property type="match status" value="1"/>
</dbReference>
<dbReference type="InterPro" id="IPR029018">
    <property type="entry name" value="Hex-like_dom2"/>
</dbReference>
<dbReference type="Pfam" id="PF00754">
    <property type="entry name" value="F5_F8_type_C"/>
    <property type="match status" value="1"/>
</dbReference>
<keyword evidence="11" id="KW-1185">Reference proteome</keyword>
<dbReference type="SUPFAM" id="SSF49785">
    <property type="entry name" value="Galactose-binding domain-like"/>
    <property type="match status" value="1"/>
</dbReference>
<dbReference type="InterPro" id="IPR008979">
    <property type="entry name" value="Galactose-bd-like_sf"/>
</dbReference>
<dbReference type="PANTHER" id="PTHR22600:SF57">
    <property type="entry name" value="BETA-N-ACETYLHEXOSAMINIDASE"/>
    <property type="match status" value="1"/>
</dbReference>
<dbReference type="Pfam" id="PF00728">
    <property type="entry name" value="Glyco_hydro_20"/>
    <property type="match status" value="1"/>
</dbReference>
<dbReference type="PROSITE" id="PS51257">
    <property type="entry name" value="PROKAR_LIPOPROTEIN"/>
    <property type="match status" value="1"/>
</dbReference>
<dbReference type="InterPro" id="IPR000421">
    <property type="entry name" value="FA58C"/>
</dbReference>
<evidence type="ECO:0000256" key="3">
    <source>
        <dbReference type="ARBA" id="ARBA00012663"/>
    </source>
</evidence>
<evidence type="ECO:0000256" key="6">
    <source>
        <dbReference type="PIRSR" id="PIRSR625705-1"/>
    </source>
</evidence>
<dbReference type="GO" id="GO:0030203">
    <property type="term" value="P:glycosaminoglycan metabolic process"/>
    <property type="evidence" value="ECO:0007669"/>
    <property type="project" value="TreeGrafter"/>
</dbReference>